<dbReference type="GeneID" id="105363659"/>
<evidence type="ECO:0000256" key="1">
    <source>
        <dbReference type="ARBA" id="ARBA00004123"/>
    </source>
</evidence>
<keyword evidence="3" id="KW-0539">Nucleus</keyword>
<keyword evidence="4" id="KW-1185">Reference proteome</keyword>
<organism evidence="4 5">
    <name type="scientific">Ceratosolen solmsi marchali</name>
    <dbReference type="NCBI Taxonomy" id="326594"/>
    <lineage>
        <taxon>Eukaryota</taxon>
        <taxon>Metazoa</taxon>
        <taxon>Ecdysozoa</taxon>
        <taxon>Arthropoda</taxon>
        <taxon>Hexapoda</taxon>
        <taxon>Insecta</taxon>
        <taxon>Pterygota</taxon>
        <taxon>Neoptera</taxon>
        <taxon>Endopterygota</taxon>
        <taxon>Hymenoptera</taxon>
        <taxon>Apocrita</taxon>
        <taxon>Proctotrupomorpha</taxon>
        <taxon>Chalcidoidea</taxon>
        <taxon>Agaonidae</taxon>
        <taxon>Agaoninae</taxon>
        <taxon>Ceratosolen</taxon>
    </lineage>
</organism>
<comment type="subcellular location">
    <subcellularLocation>
        <location evidence="1">Nucleus</location>
    </subcellularLocation>
</comment>
<evidence type="ECO:0000256" key="3">
    <source>
        <dbReference type="ARBA" id="ARBA00023242"/>
    </source>
</evidence>
<sequence length="481" mass="55211">MFSPINIKRSSSVNSPGSIALETAKNIKDAAVFKVPAGPVKRTKSKILDEETYVEKMTEIIQRDFFPDLEKLKAQNEYIEALEHNDTKKMRELFEKYSFERPKTERLASPATFETPVHKENVIEDAYSFTQIKNLKVKLKRNLEHSLDEFLMNNTSEDNASFEEILIENEKKYRIKYAWLYKPEIQSNLSTIENIKNQQLPIKNMNEQISYKVDTWSYKNKNYIMYIPDGVELTSEEKIEMAKRRQKVVHSNTRLKVNPFNEQQNKETISELAKAQSKANDGKIGVDGKEILRNETPRINGYTILATPNHIPNEIIDSPIMTWGQIEGTPFRLDGGDTPLLHAIQGPSFRMAEPPKREKIAMQLAEMAGEKKRDKKLKALNAARRSLTTPSPRSSIDRLNTMSPAARRLATQKLRLSITPSPKRFLRTPFLGIKTPTTPRLITPTVKANEMDVHSKPQMPVLTDNLLNLPQRQRAADFFDK</sequence>
<gene>
    <name evidence="5" type="primary">LOC105363659</name>
</gene>
<dbReference type="Pfam" id="PF09751">
    <property type="entry name" value="Es2"/>
    <property type="match status" value="1"/>
</dbReference>
<dbReference type="InterPro" id="IPR019148">
    <property type="entry name" value="Nuclear_protein_DGCR14_ESS-2"/>
</dbReference>
<comment type="similarity">
    <text evidence="2">Belongs to the ESS2 family.</text>
</comment>
<dbReference type="PANTHER" id="PTHR12940:SF0">
    <property type="entry name" value="SPLICING FACTOR ESS-2 HOMOLOG"/>
    <property type="match status" value="1"/>
</dbReference>
<dbReference type="AlphaFoldDB" id="A0AAJ6YKG1"/>
<dbReference type="CTD" id="109579"/>
<protein>
    <submittedName>
        <fullName evidence="5">Protein DGCR14 homolog</fullName>
    </submittedName>
</protein>
<dbReference type="Proteomes" id="UP000695007">
    <property type="component" value="Unplaced"/>
</dbReference>
<dbReference type="RefSeq" id="XP_011499713.1">
    <property type="nucleotide sequence ID" value="XM_011501411.1"/>
</dbReference>
<evidence type="ECO:0000313" key="5">
    <source>
        <dbReference type="RefSeq" id="XP_011499713.1"/>
    </source>
</evidence>
<dbReference type="GO" id="GO:0071013">
    <property type="term" value="C:catalytic step 2 spliceosome"/>
    <property type="evidence" value="ECO:0007669"/>
    <property type="project" value="TreeGrafter"/>
</dbReference>
<evidence type="ECO:0000256" key="2">
    <source>
        <dbReference type="ARBA" id="ARBA00009072"/>
    </source>
</evidence>
<evidence type="ECO:0000313" key="4">
    <source>
        <dbReference type="Proteomes" id="UP000695007"/>
    </source>
</evidence>
<accession>A0AAJ6YKG1</accession>
<reference evidence="5" key="1">
    <citation type="submission" date="2025-08" db="UniProtKB">
        <authorList>
            <consortium name="RefSeq"/>
        </authorList>
    </citation>
    <scope>IDENTIFICATION</scope>
</reference>
<proteinExistence type="inferred from homology"/>
<name>A0AAJ6YKG1_9HYME</name>
<dbReference type="PANTHER" id="PTHR12940">
    <property type="entry name" value="ES-2 PROTEIN - RELATED"/>
    <property type="match status" value="1"/>
</dbReference>
<dbReference type="KEGG" id="csol:105363659"/>